<evidence type="ECO:0000313" key="3">
    <source>
        <dbReference type="Proteomes" id="UP000183063"/>
    </source>
</evidence>
<dbReference type="Proteomes" id="UP000198939">
    <property type="component" value="Unassembled WGS sequence"/>
</dbReference>
<protein>
    <recommendedName>
        <fullName evidence="5">DUF982 domain-containing protein</fullName>
    </recommendedName>
</protein>
<dbReference type="RefSeq" id="WP_072378707.1">
    <property type="nucleotide sequence ID" value="NZ_FNXB01000029.1"/>
</dbReference>
<sequence length="80" mass="8281">MSAPGWIAVIVERNQAFHIIGSAEDALDLLFTNWPVVSGTAFVLAMETCAGTATGAVTEGEAQSAFLAAARDAKVVCRIA</sequence>
<dbReference type="OrthoDB" id="7950883at2"/>
<evidence type="ECO:0000313" key="2">
    <source>
        <dbReference type="EMBL" id="SEO74426.1"/>
    </source>
</evidence>
<reference evidence="2 4" key="1">
    <citation type="submission" date="2016-10" db="EMBL/GenBank/DDBJ databases">
        <authorList>
            <person name="Varghese N."/>
            <person name="Submissions S."/>
        </authorList>
    </citation>
    <scope>NUCLEOTIDE SEQUENCE [LARGE SCALE GENOMIC DNA]</scope>
    <source>
        <strain evidence="2 4">CGMCC 1.7071</strain>
    </source>
</reference>
<evidence type="ECO:0000313" key="4">
    <source>
        <dbReference type="Proteomes" id="UP000198939"/>
    </source>
</evidence>
<name>A0A1H8S7B3_9HYPH</name>
<evidence type="ECO:0000313" key="1">
    <source>
        <dbReference type="EMBL" id="SEI10158.1"/>
    </source>
</evidence>
<keyword evidence="4" id="KW-1185">Reference proteome</keyword>
<dbReference type="Gene3D" id="6.10.250.730">
    <property type="match status" value="1"/>
</dbReference>
<reference evidence="3" key="2">
    <citation type="submission" date="2016-10" db="EMBL/GenBank/DDBJ databases">
        <authorList>
            <person name="Wibberg D."/>
        </authorList>
    </citation>
    <scope>NUCLEOTIDE SEQUENCE [LARGE SCALE GENOMIC DNA]</scope>
</reference>
<dbReference type="AlphaFoldDB" id="A0A1H8S7B3"/>
<proteinExistence type="predicted"/>
<organism evidence="1 3">
    <name type="scientific">Rhizobium tibeticum</name>
    <dbReference type="NCBI Taxonomy" id="501024"/>
    <lineage>
        <taxon>Bacteria</taxon>
        <taxon>Pseudomonadati</taxon>
        <taxon>Pseudomonadota</taxon>
        <taxon>Alphaproteobacteria</taxon>
        <taxon>Hyphomicrobiales</taxon>
        <taxon>Rhizobiaceae</taxon>
        <taxon>Rhizobium/Agrobacterium group</taxon>
        <taxon>Rhizobium</taxon>
    </lineage>
</organism>
<dbReference type="InterPro" id="IPR010385">
    <property type="entry name" value="DUF982"/>
</dbReference>
<reference evidence="1" key="3">
    <citation type="submission" date="2016-10" db="EMBL/GenBank/DDBJ databases">
        <authorList>
            <person name="de Groot N.N."/>
        </authorList>
    </citation>
    <scope>NUCLEOTIDE SEQUENCE [LARGE SCALE GENOMIC DNA]</scope>
    <source>
        <strain evidence="1">CCBAU85039</strain>
    </source>
</reference>
<dbReference type="EMBL" id="FNXB01000029">
    <property type="protein sequence ID" value="SEI10158.1"/>
    <property type="molecule type" value="Genomic_DNA"/>
</dbReference>
<gene>
    <name evidence="1" type="ORF">RTCCBAU85039_4516</name>
    <name evidence="2" type="ORF">SAMN05216228_1023108</name>
</gene>
<evidence type="ECO:0008006" key="5">
    <source>
        <dbReference type="Google" id="ProtNLM"/>
    </source>
</evidence>
<dbReference type="Proteomes" id="UP000183063">
    <property type="component" value="Unassembled WGS sequence"/>
</dbReference>
<accession>A0A1H8S7B3</accession>
<dbReference type="Pfam" id="PF06169">
    <property type="entry name" value="DUF982"/>
    <property type="match status" value="1"/>
</dbReference>
<dbReference type="EMBL" id="FOCV01000023">
    <property type="protein sequence ID" value="SEO74426.1"/>
    <property type="molecule type" value="Genomic_DNA"/>
</dbReference>